<proteinExistence type="predicted"/>
<gene>
    <name evidence="2" type="ORF">VKT23_004835</name>
</gene>
<feature type="compositionally biased region" description="Acidic residues" evidence="1">
    <location>
        <begin position="53"/>
        <end position="64"/>
    </location>
</feature>
<feature type="region of interest" description="Disordered" evidence="1">
    <location>
        <begin position="1"/>
        <end position="107"/>
    </location>
</feature>
<feature type="compositionally biased region" description="Low complexity" evidence="1">
    <location>
        <begin position="65"/>
        <end position="83"/>
    </location>
</feature>
<evidence type="ECO:0000313" key="2">
    <source>
        <dbReference type="EMBL" id="KAK7466110.1"/>
    </source>
</evidence>
<accession>A0ABR1JX85</accession>
<protein>
    <submittedName>
        <fullName evidence="2">Uncharacterized protein</fullName>
    </submittedName>
</protein>
<organism evidence="2 3">
    <name type="scientific">Marasmiellus scandens</name>
    <dbReference type="NCBI Taxonomy" id="2682957"/>
    <lineage>
        <taxon>Eukaryota</taxon>
        <taxon>Fungi</taxon>
        <taxon>Dikarya</taxon>
        <taxon>Basidiomycota</taxon>
        <taxon>Agaricomycotina</taxon>
        <taxon>Agaricomycetes</taxon>
        <taxon>Agaricomycetidae</taxon>
        <taxon>Agaricales</taxon>
        <taxon>Marasmiineae</taxon>
        <taxon>Omphalotaceae</taxon>
        <taxon>Marasmiellus</taxon>
    </lineage>
</organism>
<feature type="compositionally biased region" description="Low complexity" evidence="1">
    <location>
        <begin position="89"/>
        <end position="99"/>
    </location>
</feature>
<feature type="region of interest" description="Disordered" evidence="1">
    <location>
        <begin position="165"/>
        <end position="186"/>
    </location>
</feature>
<dbReference type="EMBL" id="JBANRG010000005">
    <property type="protein sequence ID" value="KAK7466110.1"/>
    <property type="molecule type" value="Genomic_DNA"/>
</dbReference>
<reference evidence="2 3" key="1">
    <citation type="submission" date="2024-01" db="EMBL/GenBank/DDBJ databases">
        <title>A draft genome for the cacao thread blight pathogen Marasmiellus scandens.</title>
        <authorList>
            <person name="Baruah I.K."/>
            <person name="Leung J."/>
            <person name="Bukari Y."/>
            <person name="Amoako-Attah I."/>
            <person name="Meinhardt L.W."/>
            <person name="Bailey B.A."/>
            <person name="Cohen S.P."/>
        </authorList>
    </citation>
    <scope>NUCLEOTIDE SEQUENCE [LARGE SCALE GENOMIC DNA]</scope>
    <source>
        <strain evidence="2 3">GH-19</strain>
    </source>
</reference>
<comment type="caution">
    <text evidence="2">The sequence shown here is derived from an EMBL/GenBank/DDBJ whole genome shotgun (WGS) entry which is preliminary data.</text>
</comment>
<evidence type="ECO:0000313" key="3">
    <source>
        <dbReference type="Proteomes" id="UP001498398"/>
    </source>
</evidence>
<keyword evidence="3" id="KW-1185">Reference proteome</keyword>
<evidence type="ECO:0000256" key="1">
    <source>
        <dbReference type="SAM" id="MobiDB-lite"/>
    </source>
</evidence>
<sequence length="186" mass="20870">MSHTSAPPSSPKPAQDDIHEILSSFYLTDDTSGSEEDSEEPSSPYGEFVGNPFDEEYEEEDGELYDLYSRDYTSSSQSSSPDTSDSDSSKSSLSLQRYPSRGRPLRRKIYSCRTEDEAMALMRLVPEIKQTYESVLVEANSSSRRPQVTGGSERPIVKSVHWEDGIFPESGEAGEHKSNYKRHPQN</sequence>
<name>A0ABR1JX85_9AGAR</name>
<dbReference type="Proteomes" id="UP001498398">
    <property type="component" value="Unassembled WGS sequence"/>
</dbReference>